<sequence>MTFSLNIHSLVTVQLCELNSHITERLKDYFSLFAADPAEISGNYDITVMPFKTDKKSLELFSRDILPFWIKELSDDSYVVVGHRGKPDMAFNVSGPITIEYCEETQEFGRLLFNLTYCIQFSLIRKGGLLFHGAVLSRDNNCVIIVGPSGIGKTALTLTMLNDGWDYVGDDKFILYKGKAHIFRPYIPMERFHFEFLTRNNRMVTGHKRFKYPVVISKLAKVFVEKYSPDFIIPMFSRLRSPVVFVNVKDMFPQCREHTTAIPSKCVVITHGSSFRAKECSHDKIIRDIINLQWLHFPDFEKMTRILSLSDYSYYRDFEAVIAENLSNMQFLKLNFPYEWNQQKRYESLLSGINS</sequence>
<reference evidence="1 2" key="1">
    <citation type="submission" date="2015-11" db="EMBL/GenBank/DDBJ databases">
        <authorList>
            <person name="Lin W."/>
        </authorList>
    </citation>
    <scope>NUCLEOTIDE SEQUENCE [LARGE SCALE GENOMIC DNA]</scope>
    <source>
        <strain evidence="1 2">HCH-1</strain>
    </source>
</reference>
<dbReference type="Gene3D" id="3.40.50.300">
    <property type="entry name" value="P-loop containing nucleotide triphosphate hydrolases"/>
    <property type="match status" value="1"/>
</dbReference>
<dbReference type="EMBL" id="LNQR01000066">
    <property type="protein sequence ID" value="KWT85013.1"/>
    <property type="molecule type" value="Genomic_DNA"/>
</dbReference>
<keyword evidence="2" id="KW-1185">Reference proteome</keyword>
<dbReference type="InterPro" id="IPR027417">
    <property type="entry name" value="P-loop_NTPase"/>
</dbReference>
<evidence type="ECO:0000313" key="2">
    <source>
        <dbReference type="Proteomes" id="UP000060487"/>
    </source>
</evidence>
<protein>
    <recommendedName>
        <fullName evidence="3">HPr kinase</fullName>
    </recommendedName>
</protein>
<dbReference type="RefSeq" id="WP_085052443.1">
    <property type="nucleotide sequence ID" value="NZ_LNQR01000066.1"/>
</dbReference>
<evidence type="ECO:0008006" key="3">
    <source>
        <dbReference type="Google" id="ProtNLM"/>
    </source>
</evidence>
<dbReference type="SUPFAM" id="SSF53795">
    <property type="entry name" value="PEP carboxykinase-like"/>
    <property type="match status" value="1"/>
</dbReference>
<name>A0ABR5SFV3_9BACT</name>
<accession>A0ABR5SFV3</accession>
<comment type="caution">
    <text evidence="1">The sequence shown here is derived from an EMBL/GenBank/DDBJ whole genome shotgun (WGS) entry which is preliminary data.</text>
</comment>
<organism evidence="1 2">
    <name type="scientific">Candidatus Magnetominusculus xianensis</name>
    <dbReference type="NCBI Taxonomy" id="1748249"/>
    <lineage>
        <taxon>Bacteria</taxon>
        <taxon>Pseudomonadati</taxon>
        <taxon>Nitrospirota</taxon>
        <taxon>Nitrospiria</taxon>
        <taxon>Nitrospirales</taxon>
        <taxon>Nitrospiraceae</taxon>
        <taxon>Candidatus Magnetominusculus</taxon>
    </lineage>
</organism>
<proteinExistence type="predicted"/>
<gene>
    <name evidence="1" type="ORF">ASN18_1831</name>
</gene>
<dbReference type="Proteomes" id="UP000060487">
    <property type="component" value="Unassembled WGS sequence"/>
</dbReference>
<evidence type="ECO:0000313" key="1">
    <source>
        <dbReference type="EMBL" id="KWT85013.1"/>
    </source>
</evidence>